<keyword evidence="2" id="KW-1185">Reference proteome</keyword>
<dbReference type="EMBL" id="CAJGYM010000023">
    <property type="protein sequence ID" value="CAD6191712.1"/>
    <property type="molecule type" value="Genomic_DNA"/>
</dbReference>
<dbReference type="AlphaFoldDB" id="A0A8S1H9B7"/>
<reference evidence="1" key="1">
    <citation type="submission" date="2020-10" db="EMBL/GenBank/DDBJ databases">
        <authorList>
            <person name="Kikuchi T."/>
        </authorList>
    </citation>
    <scope>NUCLEOTIDE SEQUENCE</scope>
    <source>
        <strain evidence="1">NKZ352</strain>
    </source>
</reference>
<sequence>ATQHRQLVCVLSARVTIQVGGVPLARLHDSTYGIEARRYISLYTSHHPNRVSRTNKGVKIAVKKFKKLVNVEESTLLVTGLVRCFTGAASEESCSLAGIPNTICENC</sequence>
<protein>
    <submittedName>
        <fullName evidence="1">Uncharacterized protein</fullName>
    </submittedName>
</protein>
<feature type="non-terminal residue" evidence="1">
    <location>
        <position position="1"/>
    </location>
</feature>
<gene>
    <name evidence="1" type="ORF">CAUJ_LOCUS7631</name>
</gene>
<evidence type="ECO:0000313" key="1">
    <source>
        <dbReference type="EMBL" id="CAD6191712.1"/>
    </source>
</evidence>
<accession>A0A8S1H9B7</accession>
<dbReference type="Proteomes" id="UP000835052">
    <property type="component" value="Unassembled WGS sequence"/>
</dbReference>
<comment type="caution">
    <text evidence="1">The sequence shown here is derived from an EMBL/GenBank/DDBJ whole genome shotgun (WGS) entry which is preliminary data.</text>
</comment>
<evidence type="ECO:0000313" key="2">
    <source>
        <dbReference type="Proteomes" id="UP000835052"/>
    </source>
</evidence>
<proteinExistence type="predicted"/>
<organism evidence="1 2">
    <name type="scientific">Caenorhabditis auriculariae</name>
    <dbReference type="NCBI Taxonomy" id="2777116"/>
    <lineage>
        <taxon>Eukaryota</taxon>
        <taxon>Metazoa</taxon>
        <taxon>Ecdysozoa</taxon>
        <taxon>Nematoda</taxon>
        <taxon>Chromadorea</taxon>
        <taxon>Rhabditida</taxon>
        <taxon>Rhabditina</taxon>
        <taxon>Rhabditomorpha</taxon>
        <taxon>Rhabditoidea</taxon>
        <taxon>Rhabditidae</taxon>
        <taxon>Peloderinae</taxon>
        <taxon>Caenorhabditis</taxon>
    </lineage>
</organism>
<name>A0A8S1H9B7_9PELO</name>